<evidence type="ECO:0000313" key="8">
    <source>
        <dbReference type="EMBL" id="CAI9283416.1"/>
    </source>
</evidence>
<dbReference type="InterPro" id="IPR036236">
    <property type="entry name" value="Znf_C2H2_sf"/>
</dbReference>
<protein>
    <recommendedName>
        <fullName evidence="7">C2H2-type domain-containing protein</fullName>
    </recommendedName>
</protein>
<evidence type="ECO:0000256" key="5">
    <source>
        <dbReference type="ARBA" id="ARBA00023242"/>
    </source>
</evidence>
<accession>A0AA35Z010</accession>
<dbReference type="PROSITE" id="PS00028">
    <property type="entry name" value="ZINC_FINGER_C2H2_1"/>
    <property type="match status" value="1"/>
</dbReference>
<proteinExistence type="predicted"/>
<evidence type="ECO:0000256" key="1">
    <source>
        <dbReference type="ARBA" id="ARBA00004123"/>
    </source>
</evidence>
<dbReference type="Gene3D" id="3.30.160.60">
    <property type="entry name" value="Classic Zinc Finger"/>
    <property type="match status" value="1"/>
</dbReference>
<comment type="subcellular location">
    <subcellularLocation>
        <location evidence="1">Nucleus</location>
    </subcellularLocation>
</comment>
<dbReference type="PANTHER" id="PTHR47287:SF15">
    <property type="entry name" value="ZINC FINGER PROTEIN 3-LIKE"/>
    <property type="match status" value="1"/>
</dbReference>
<keyword evidence="5" id="KW-0539">Nucleus</keyword>
<evidence type="ECO:0000256" key="4">
    <source>
        <dbReference type="ARBA" id="ARBA00022833"/>
    </source>
</evidence>
<evidence type="ECO:0000256" key="2">
    <source>
        <dbReference type="ARBA" id="ARBA00022723"/>
    </source>
</evidence>
<gene>
    <name evidence="8" type="ORF">LSALG_LOCUS23015</name>
</gene>
<dbReference type="EMBL" id="OX465080">
    <property type="protein sequence ID" value="CAI9283416.1"/>
    <property type="molecule type" value="Genomic_DNA"/>
</dbReference>
<dbReference type="GO" id="GO:0008270">
    <property type="term" value="F:zinc ion binding"/>
    <property type="evidence" value="ECO:0007669"/>
    <property type="project" value="UniProtKB-KW"/>
</dbReference>
<dbReference type="SUPFAM" id="SSF57667">
    <property type="entry name" value="beta-beta-alpha zinc fingers"/>
    <property type="match status" value="1"/>
</dbReference>
<evidence type="ECO:0000256" key="6">
    <source>
        <dbReference type="PROSITE-ProRule" id="PRU00042"/>
    </source>
</evidence>
<evidence type="ECO:0000259" key="7">
    <source>
        <dbReference type="PROSITE" id="PS50157"/>
    </source>
</evidence>
<dbReference type="GO" id="GO:0009788">
    <property type="term" value="P:negative regulation of abscisic acid-activated signaling pathway"/>
    <property type="evidence" value="ECO:0007669"/>
    <property type="project" value="InterPro"/>
</dbReference>
<dbReference type="InterPro" id="IPR013087">
    <property type="entry name" value="Znf_C2H2_type"/>
</dbReference>
<dbReference type="AlphaFoldDB" id="A0AA35Z010"/>
<keyword evidence="3 6" id="KW-0863">Zinc-finger</keyword>
<name>A0AA35Z010_LACSI</name>
<evidence type="ECO:0000313" key="9">
    <source>
        <dbReference type="Proteomes" id="UP001177003"/>
    </source>
</evidence>
<reference evidence="8" key="1">
    <citation type="submission" date="2023-04" db="EMBL/GenBank/DDBJ databases">
        <authorList>
            <person name="Vijverberg K."/>
            <person name="Xiong W."/>
            <person name="Schranz E."/>
        </authorList>
    </citation>
    <scope>NUCLEOTIDE SEQUENCE</scope>
</reference>
<sequence length="133" mass="14874">MAEQGLYDFLKLHPLAAQPHPHPHPHDPHPDAKLPNQSSRLFRCLYCPRQFYTSQALGGHQNAHKRERAAARRSCMATADNHLPNTESTSAAAYTSWFDHPLQADATSSLVIHHITPPPTDNTTDVLDLTLRL</sequence>
<dbReference type="PROSITE" id="PS50157">
    <property type="entry name" value="ZINC_FINGER_C2H2_2"/>
    <property type="match status" value="1"/>
</dbReference>
<keyword evidence="9" id="KW-1185">Reference proteome</keyword>
<dbReference type="Proteomes" id="UP001177003">
    <property type="component" value="Chromosome 4"/>
</dbReference>
<keyword evidence="4" id="KW-0862">Zinc</keyword>
<dbReference type="PANTHER" id="PTHR47287">
    <property type="entry name" value="C2H2 AND C2HC ZINC FINGERS SUPERFAMILY PROTEIN"/>
    <property type="match status" value="1"/>
</dbReference>
<organism evidence="8 9">
    <name type="scientific">Lactuca saligna</name>
    <name type="common">Willowleaf lettuce</name>
    <dbReference type="NCBI Taxonomy" id="75948"/>
    <lineage>
        <taxon>Eukaryota</taxon>
        <taxon>Viridiplantae</taxon>
        <taxon>Streptophyta</taxon>
        <taxon>Embryophyta</taxon>
        <taxon>Tracheophyta</taxon>
        <taxon>Spermatophyta</taxon>
        <taxon>Magnoliopsida</taxon>
        <taxon>eudicotyledons</taxon>
        <taxon>Gunneridae</taxon>
        <taxon>Pentapetalae</taxon>
        <taxon>asterids</taxon>
        <taxon>campanulids</taxon>
        <taxon>Asterales</taxon>
        <taxon>Asteraceae</taxon>
        <taxon>Cichorioideae</taxon>
        <taxon>Cichorieae</taxon>
        <taxon>Lactucinae</taxon>
        <taxon>Lactuca</taxon>
    </lineage>
</organism>
<evidence type="ECO:0000256" key="3">
    <source>
        <dbReference type="ARBA" id="ARBA00022771"/>
    </source>
</evidence>
<dbReference type="GO" id="GO:0005634">
    <property type="term" value="C:nucleus"/>
    <property type="evidence" value="ECO:0007669"/>
    <property type="project" value="UniProtKB-SubCell"/>
</dbReference>
<keyword evidence="2" id="KW-0479">Metal-binding</keyword>
<feature type="domain" description="C2H2-type" evidence="7">
    <location>
        <begin position="42"/>
        <end position="69"/>
    </location>
</feature>
<dbReference type="InterPro" id="IPR044246">
    <property type="entry name" value="ZFP3-like"/>
</dbReference>